<dbReference type="InterPro" id="IPR051217">
    <property type="entry name" value="Insect_Cuticle_Struc_Prot"/>
</dbReference>
<keyword evidence="5" id="KW-1185">Reference proteome</keyword>
<evidence type="ECO:0000313" key="5">
    <source>
        <dbReference type="Proteomes" id="UP000183832"/>
    </source>
</evidence>
<dbReference type="PROSITE" id="PS00233">
    <property type="entry name" value="CHIT_BIND_RR_1"/>
    <property type="match status" value="1"/>
</dbReference>
<dbReference type="STRING" id="568069.A0A1J1IK84"/>
<dbReference type="Pfam" id="PF00379">
    <property type="entry name" value="Chitin_bind_4"/>
    <property type="match status" value="1"/>
</dbReference>
<dbReference type="PRINTS" id="PR00947">
    <property type="entry name" value="CUTICLE"/>
</dbReference>
<keyword evidence="3" id="KW-0732">Signal</keyword>
<feature type="signal peptide" evidence="3">
    <location>
        <begin position="1"/>
        <end position="19"/>
    </location>
</feature>
<dbReference type="GO" id="GO:0005615">
    <property type="term" value="C:extracellular space"/>
    <property type="evidence" value="ECO:0007669"/>
    <property type="project" value="TreeGrafter"/>
</dbReference>
<dbReference type="AlphaFoldDB" id="A0A1J1IK84"/>
<keyword evidence="1 2" id="KW-0193">Cuticle</keyword>
<proteinExistence type="predicted"/>
<dbReference type="EMBL" id="CVRI01000054">
    <property type="protein sequence ID" value="CRL00653.1"/>
    <property type="molecule type" value="Genomic_DNA"/>
</dbReference>
<name>A0A1J1IK84_9DIPT</name>
<gene>
    <name evidence="4" type="ORF">CLUMA_CG013913</name>
</gene>
<accession>A0A1J1IK84</accession>
<evidence type="ECO:0000313" key="4">
    <source>
        <dbReference type="EMBL" id="CRL00653.1"/>
    </source>
</evidence>
<reference evidence="4 5" key="1">
    <citation type="submission" date="2015-04" db="EMBL/GenBank/DDBJ databases">
        <authorList>
            <person name="Syromyatnikov M.Y."/>
            <person name="Popov V.N."/>
        </authorList>
    </citation>
    <scope>NUCLEOTIDE SEQUENCE [LARGE SCALE GENOMIC DNA]</scope>
</reference>
<dbReference type="InterPro" id="IPR000618">
    <property type="entry name" value="Insect_cuticle"/>
</dbReference>
<dbReference type="PANTHER" id="PTHR12236">
    <property type="entry name" value="STRUCTURAL CONTITUENT OF CUTICLE"/>
    <property type="match status" value="1"/>
</dbReference>
<dbReference type="PANTHER" id="PTHR12236:SF75">
    <property type="entry name" value="CUTICULAR PROTEIN 62BB, ISOFORM A"/>
    <property type="match status" value="1"/>
</dbReference>
<protein>
    <submittedName>
        <fullName evidence="4">CLUMA_CG013913, isoform A</fullName>
    </submittedName>
</protein>
<dbReference type="GO" id="GO:0042302">
    <property type="term" value="F:structural constituent of cuticle"/>
    <property type="evidence" value="ECO:0007669"/>
    <property type="project" value="UniProtKB-UniRule"/>
</dbReference>
<dbReference type="PROSITE" id="PS51155">
    <property type="entry name" value="CHIT_BIND_RR_2"/>
    <property type="match status" value="1"/>
</dbReference>
<organism evidence="4 5">
    <name type="scientific">Clunio marinus</name>
    <dbReference type="NCBI Taxonomy" id="568069"/>
    <lineage>
        <taxon>Eukaryota</taxon>
        <taxon>Metazoa</taxon>
        <taxon>Ecdysozoa</taxon>
        <taxon>Arthropoda</taxon>
        <taxon>Hexapoda</taxon>
        <taxon>Insecta</taxon>
        <taxon>Pterygota</taxon>
        <taxon>Neoptera</taxon>
        <taxon>Endopterygota</taxon>
        <taxon>Diptera</taxon>
        <taxon>Nematocera</taxon>
        <taxon>Chironomoidea</taxon>
        <taxon>Chironomidae</taxon>
        <taxon>Clunio</taxon>
    </lineage>
</organism>
<dbReference type="GO" id="GO:0031012">
    <property type="term" value="C:extracellular matrix"/>
    <property type="evidence" value="ECO:0007669"/>
    <property type="project" value="TreeGrafter"/>
</dbReference>
<dbReference type="OrthoDB" id="7423444at2759"/>
<sequence>MLMKVILVCLMSLAVGVNSGAIGIAPAAVISARTELAEEEFDSHPEYSFSYSVDDALTGDNKQQHETRSGDSVVGQYSFIESDGTRRTVDYTADDVNGFNAVVTKTAAEVPVTKVIASPPPTKLIAAPIYAAPEPVIASARVYTAPAPQPYKIIQGRTYTPVVSHAPVVSATYSAPIYSHESYYHTPTVFSHSPLTYHAPATAIIHH</sequence>
<evidence type="ECO:0000256" key="3">
    <source>
        <dbReference type="SAM" id="SignalP"/>
    </source>
</evidence>
<evidence type="ECO:0000256" key="1">
    <source>
        <dbReference type="ARBA" id="ARBA00022460"/>
    </source>
</evidence>
<feature type="chain" id="PRO_5012927152" evidence="3">
    <location>
        <begin position="20"/>
        <end position="207"/>
    </location>
</feature>
<dbReference type="Proteomes" id="UP000183832">
    <property type="component" value="Unassembled WGS sequence"/>
</dbReference>
<dbReference type="InterPro" id="IPR031311">
    <property type="entry name" value="CHIT_BIND_RR_consensus"/>
</dbReference>
<evidence type="ECO:0000256" key="2">
    <source>
        <dbReference type="PROSITE-ProRule" id="PRU00497"/>
    </source>
</evidence>